<feature type="active site" evidence="4">
    <location>
        <position position="181"/>
    </location>
</feature>
<dbReference type="GO" id="GO:0030599">
    <property type="term" value="F:pectinesterase activity"/>
    <property type="evidence" value="ECO:0007669"/>
    <property type="project" value="UniProtKB-UniRule"/>
</dbReference>
<organism evidence="7 8">
    <name type="scientific">Flavobacterium hydrocarbonoxydans</name>
    <dbReference type="NCBI Taxonomy" id="2683249"/>
    <lineage>
        <taxon>Bacteria</taxon>
        <taxon>Pseudomonadati</taxon>
        <taxon>Bacteroidota</taxon>
        <taxon>Flavobacteriia</taxon>
        <taxon>Flavobacteriales</taxon>
        <taxon>Flavobacteriaceae</taxon>
        <taxon>Flavobacterium</taxon>
    </lineage>
</organism>
<keyword evidence="2 5" id="KW-0378">Hydrolase</keyword>
<keyword evidence="5" id="KW-0732">Signal</keyword>
<accession>A0A6I4NDQ7</accession>
<feature type="chain" id="PRO_5026370581" description="Pectinesterase" evidence="5">
    <location>
        <begin position="18"/>
        <end position="321"/>
    </location>
</feature>
<dbReference type="InterPro" id="IPR033131">
    <property type="entry name" value="Pectinesterase_Asp_AS"/>
</dbReference>
<evidence type="ECO:0000259" key="6">
    <source>
        <dbReference type="Pfam" id="PF01095"/>
    </source>
</evidence>
<dbReference type="UniPathway" id="UPA00545">
    <property type="reaction ID" value="UER00823"/>
</dbReference>
<evidence type="ECO:0000313" key="8">
    <source>
        <dbReference type="Proteomes" id="UP000471501"/>
    </source>
</evidence>
<dbReference type="SUPFAM" id="SSF51126">
    <property type="entry name" value="Pectin lyase-like"/>
    <property type="match status" value="1"/>
</dbReference>
<dbReference type="PANTHER" id="PTHR31321">
    <property type="entry name" value="ACYL-COA THIOESTER HYDROLASE YBHC-RELATED"/>
    <property type="match status" value="1"/>
</dbReference>
<dbReference type="PANTHER" id="PTHR31321:SF57">
    <property type="entry name" value="PECTINESTERASE 53-RELATED"/>
    <property type="match status" value="1"/>
</dbReference>
<sequence>MKRIILLLLVVSFGMNAQNSNKKKENYFTVAQDGSGDFTKIQDAINASPSFPYEKVTIFIKSGIYTEKVRVPEWNTHLNLIGESTANTIITFDDNFSKINLGRNSTFYTATLLVEGEDFSASNLTIKNTSGDNGQAIALSLVANRALVSNCIILGNQDTLYLSGKDSKQYFKDCYIEGTTDFIFGSATALFENCTIHSIKSSYITAASTPQGTAFGFVFKNCKLTANPLASEVYLGRPWRIYAKTVFINCEMGKQIKPEGWENWSKPAAEKNTFYAEYNCKGEGFQPAKRVSWSHQLSKTEAEKYSIENILKDTIPNWYKK</sequence>
<dbReference type="AlphaFoldDB" id="A0A6I4NDQ7"/>
<evidence type="ECO:0000313" key="7">
    <source>
        <dbReference type="EMBL" id="MWB92766.1"/>
    </source>
</evidence>
<dbReference type="EC" id="3.1.1.11" evidence="5"/>
<evidence type="ECO:0000256" key="4">
    <source>
        <dbReference type="PROSITE-ProRule" id="PRU10040"/>
    </source>
</evidence>
<feature type="signal peptide" evidence="5">
    <location>
        <begin position="1"/>
        <end position="17"/>
    </location>
</feature>
<dbReference type="Pfam" id="PF01095">
    <property type="entry name" value="Pectinesterase"/>
    <property type="match status" value="1"/>
</dbReference>
<dbReference type="Gene3D" id="2.160.20.10">
    <property type="entry name" value="Single-stranded right-handed beta-helix, Pectin lyase-like"/>
    <property type="match status" value="1"/>
</dbReference>
<reference evidence="7 8" key="1">
    <citation type="submission" date="2019-12" db="EMBL/GenBank/DDBJ databases">
        <authorList>
            <person name="Kim Y.S."/>
        </authorList>
    </citation>
    <scope>NUCLEOTIDE SEQUENCE [LARGE SCALE GENOMIC DNA]</scope>
    <source>
        <strain evidence="7 8">GA093</strain>
    </source>
</reference>
<evidence type="ECO:0000256" key="1">
    <source>
        <dbReference type="ARBA" id="ARBA00008891"/>
    </source>
</evidence>
<dbReference type="InterPro" id="IPR011050">
    <property type="entry name" value="Pectin_lyase_fold/virulence"/>
</dbReference>
<evidence type="ECO:0000256" key="3">
    <source>
        <dbReference type="ARBA" id="ARBA00023085"/>
    </source>
</evidence>
<name>A0A6I4NDQ7_9FLAO</name>
<comment type="catalytic activity">
    <reaction evidence="5">
        <text>[(1-&gt;4)-alpha-D-galacturonosyl methyl ester](n) + n H2O = [(1-&gt;4)-alpha-D-galacturonosyl](n) + n methanol + n H(+)</text>
        <dbReference type="Rhea" id="RHEA:22380"/>
        <dbReference type="Rhea" id="RHEA-COMP:14570"/>
        <dbReference type="Rhea" id="RHEA-COMP:14573"/>
        <dbReference type="ChEBI" id="CHEBI:15377"/>
        <dbReference type="ChEBI" id="CHEBI:15378"/>
        <dbReference type="ChEBI" id="CHEBI:17790"/>
        <dbReference type="ChEBI" id="CHEBI:140522"/>
        <dbReference type="ChEBI" id="CHEBI:140523"/>
        <dbReference type="EC" id="3.1.1.11"/>
    </reaction>
</comment>
<comment type="caution">
    <text evidence="7">The sequence shown here is derived from an EMBL/GenBank/DDBJ whole genome shotgun (WGS) entry which is preliminary data.</text>
</comment>
<evidence type="ECO:0000256" key="2">
    <source>
        <dbReference type="ARBA" id="ARBA00022801"/>
    </source>
</evidence>
<dbReference type="Proteomes" id="UP000471501">
    <property type="component" value="Unassembled WGS sequence"/>
</dbReference>
<feature type="domain" description="Pectinesterase catalytic" evidence="6">
    <location>
        <begin position="29"/>
        <end position="312"/>
    </location>
</feature>
<proteinExistence type="inferred from homology"/>
<dbReference type="InterPro" id="IPR000070">
    <property type="entry name" value="Pectinesterase_cat"/>
</dbReference>
<protein>
    <recommendedName>
        <fullName evidence="5">Pectinesterase</fullName>
        <ecNumber evidence="5">3.1.1.11</ecNumber>
    </recommendedName>
</protein>
<evidence type="ECO:0000256" key="5">
    <source>
        <dbReference type="RuleBase" id="RU000589"/>
    </source>
</evidence>
<dbReference type="RefSeq" id="WP_160372718.1">
    <property type="nucleotide sequence ID" value="NZ_WSTB01000001.1"/>
</dbReference>
<dbReference type="GO" id="GO:0009279">
    <property type="term" value="C:cell outer membrane"/>
    <property type="evidence" value="ECO:0007669"/>
    <property type="project" value="TreeGrafter"/>
</dbReference>
<comment type="similarity">
    <text evidence="1">Belongs to the pectinesterase family.</text>
</comment>
<dbReference type="PROSITE" id="PS00503">
    <property type="entry name" value="PECTINESTERASE_2"/>
    <property type="match status" value="1"/>
</dbReference>
<dbReference type="InterPro" id="IPR012334">
    <property type="entry name" value="Pectin_lyas_fold"/>
</dbReference>
<dbReference type="EMBL" id="WSTB01000001">
    <property type="protein sequence ID" value="MWB92766.1"/>
    <property type="molecule type" value="Genomic_DNA"/>
</dbReference>
<dbReference type="GO" id="GO:0045490">
    <property type="term" value="P:pectin catabolic process"/>
    <property type="evidence" value="ECO:0007669"/>
    <property type="project" value="UniProtKB-UniRule"/>
</dbReference>
<comment type="pathway">
    <text evidence="5">Glycan metabolism; pectin degradation; 2-dehydro-3-deoxy-D-gluconate from pectin: step 1/5.</text>
</comment>
<dbReference type="GO" id="GO:0042545">
    <property type="term" value="P:cell wall modification"/>
    <property type="evidence" value="ECO:0007669"/>
    <property type="project" value="UniProtKB-UniRule"/>
</dbReference>
<gene>
    <name evidence="7" type="ORF">GON26_00155</name>
</gene>
<keyword evidence="3 5" id="KW-0063">Aspartyl esterase</keyword>
<keyword evidence="8" id="KW-1185">Reference proteome</keyword>